<keyword evidence="4" id="KW-1185">Reference proteome</keyword>
<protein>
    <submittedName>
        <fullName evidence="3">Aste57867_24720 protein</fullName>
    </submittedName>
</protein>
<dbReference type="AlphaFoldDB" id="A0A485LR89"/>
<dbReference type="EMBL" id="CAADRA010007462">
    <property type="protein sequence ID" value="VFU01357.1"/>
    <property type="molecule type" value="Genomic_DNA"/>
</dbReference>
<feature type="domain" description="Helitron helicase-like" evidence="1">
    <location>
        <begin position="6"/>
        <end position="154"/>
    </location>
</feature>
<evidence type="ECO:0000313" key="2">
    <source>
        <dbReference type="EMBL" id="KAF0683216.1"/>
    </source>
</evidence>
<evidence type="ECO:0000313" key="4">
    <source>
        <dbReference type="Proteomes" id="UP000332933"/>
    </source>
</evidence>
<dbReference type="EMBL" id="VJMH01007436">
    <property type="protein sequence ID" value="KAF0683216.1"/>
    <property type="molecule type" value="Genomic_DNA"/>
</dbReference>
<evidence type="ECO:0000313" key="3">
    <source>
        <dbReference type="EMBL" id="VFU01357.1"/>
    </source>
</evidence>
<sequence>MVCRAPKELRADKYKNVEDALAGDMENGIFDLSSIGDKVILPATYTGSDRDMSKKYNDSMAVVRKFGKPSLFITFTCNPTWKEISDAHGFFKEFMGLTNKQMAYYRPDVTCRVFRMKLHQLRQDIMSDEFGEVECMTYSVEFQKRGLPHAHILVGLKNEVDNPDVIDGFVSAEIPNKETETVSGVQNKHVKHAF</sequence>
<dbReference type="Proteomes" id="UP000332933">
    <property type="component" value="Unassembled WGS sequence"/>
</dbReference>
<gene>
    <name evidence="3" type="primary">Aste57867_24720</name>
    <name evidence="2" type="ORF">As57867_024642</name>
    <name evidence="3" type="ORF">ASTE57867_24720</name>
</gene>
<dbReference type="PANTHER" id="PTHR45786:SF74">
    <property type="entry name" value="ATP-DEPENDENT DNA HELICASE"/>
    <property type="match status" value="1"/>
</dbReference>
<accession>A0A485LR89</accession>
<reference evidence="2" key="2">
    <citation type="submission" date="2019-06" db="EMBL/GenBank/DDBJ databases">
        <title>Genomics analysis of Aphanomyces spp. identifies a new class of oomycete effector associated with host adaptation.</title>
        <authorList>
            <person name="Gaulin E."/>
        </authorList>
    </citation>
    <scope>NUCLEOTIDE SEQUENCE</scope>
    <source>
        <strain evidence="2">CBS 578.67</strain>
    </source>
</reference>
<dbReference type="Pfam" id="PF14214">
    <property type="entry name" value="Helitron_like_N"/>
    <property type="match status" value="1"/>
</dbReference>
<organism evidence="3 4">
    <name type="scientific">Aphanomyces stellatus</name>
    <dbReference type="NCBI Taxonomy" id="120398"/>
    <lineage>
        <taxon>Eukaryota</taxon>
        <taxon>Sar</taxon>
        <taxon>Stramenopiles</taxon>
        <taxon>Oomycota</taxon>
        <taxon>Saprolegniomycetes</taxon>
        <taxon>Saprolegniales</taxon>
        <taxon>Verrucalvaceae</taxon>
        <taxon>Aphanomyces</taxon>
    </lineage>
</organism>
<dbReference type="OrthoDB" id="120387at2759"/>
<proteinExistence type="predicted"/>
<name>A0A485LR89_9STRA</name>
<reference evidence="3 4" key="1">
    <citation type="submission" date="2019-03" db="EMBL/GenBank/DDBJ databases">
        <authorList>
            <person name="Gaulin E."/>
            <person name="Dumas B."/>
        </authorList>
    </citation>
    <scope>NUCLEOTIDE SEQUENCE [LARGE SCALE GENOMIC DNA]</scope>
    <source>
        <strain evidence="3">CBS 568.67</strain>
    </source>
</reference>
<evidence type="ECO:0000259" key="1">
    <source>
        <dbReference type="Pfam" id="PF14214"/>
    </source>
</evidence>
<dbReference type="InterPro" id="IPR025476">
    <property type="entry name" value="Helitron_helicase-like"/>
</dbReference>
<dbReference type="PANTHER" id="PTHR45786">
    <property type="entry name" value="DNA BINDING PROTEIN-LIKE"/>
    <property type="match status" value="1"/>
</dbReference>